<evidence type="ECO:0000313" key="5">
    <source>
        <dbReference type="Proteomes" id="UP001285636"/>
    </source>
</evidence>
<proteinExistence type="inferred from homology"/>
<dbReference type="GO" id="GO:0047617">
    <property type="term" value="F:fatty acyl-CoA hydrolase activity"/>
    <property type="evidence" value="ECO:0007669"/>
    <property type="project" value="InterPro"/>
</dbReference>
<dbReference type="PANTHER" id="PTHR21660:SF1">
    <property type="entry name" value="ACYL-COENZYME A THIOESTERASE 13"/>
    <property type="match status" value="1"/>
</dbReference>
<sequence length="169" mass="18711">MMTTLKQELNDTFQELISTANDEELHVLSSMLRGLNDKKEQKYATYLSALTQIQTRFLDNGDYEVVLPIQPLINNPLQMVHGGITATLLDTAMGSMINRILPEDKAAVTAEMNVHYIKPGVGSNLKCVAHLAHKGNSLCVTEAKVYDDREKLVAMATGTFAVINRPHVK</sequence>
<accession>A0AAJ2U1D8</accession>
<evidence type="ECO:0000313" key="4">
    <source>
        <dbReference type="EMBL" id="MDV2885406.1"/>
    </source>
</evidence>
<reference evidence="4" key="1">
    <citation type="submission" date="2023-10" db="EMBL/GenBank/DDBJ databases">
        <title>Screening of Alkalihalophilus pseudofirmusBZ-TG-HK211 and Its Alleviation of Salt Stress on Rapeseed Growth.</title>
        <authorList>
            <person name="Zhao B."/>
            <person name="Guo T."/>
        </authorList>
    </citation>
    <scope>NUCLEOTIDE SEQUENCE</scope>
    <source>
        <strain evidence="4">BZ-TG-HK211</strain>
    </source>
</reference>
<comment type="caution">
    <text evidence="4">The sequence shown here is derived from an EMBL/GenBank/DDBJ whole genome shotgun (WGS) entry which is preliminary data.</text>
</comment>
<organism evidence="4 5">
    <name type="scientific">Alkalihalophilus pseudofirmus</name>
    <name type="common">Bacillus pseudofirmus</name>
    <dbReference type="NCBI Taxonomy" id="79885"/>
    <lineage>
        <taxon>Bacteria</taxon>
        <taxon>Bacillati</taxon>
        <taxon>Bacillota</taxon>
        <taxon>Bacilli</taxon>
        <taxon>Bacillales</taxon>
        <taxon>Bacillaceae</taxon>
        <taxon>Alkalihalophilus</taxon>
    </lineage>
</organism>
<dbReference type="InterPro" id="IPR029069">
    <property type="entry name" value="HotDog_dom_sf"/>
</dbReference>
<comment type="similarity">
    <text evidence="1">Belongs to the thioesterase PaaI family.</text>
</comment>
<dbReference type="RefSeq" id="WP_289234696.1">
    <property type="nucleotide sequence ID" value="NZ_CP117835.1"/>
</dbReference>
<dbReference type="Pfam" id="PF03061">
    <property type="entry name" value="4HBT"/>
    <property type="match status" value="1"/>
</dbReference>
<dbReference type="SUPFAM" id="SSF54637">
    <property type="entry name" value="Thioesterase/thiol ester dehydrase-isomerase"/>
    <property type="match status" value="1"/>
</dbReference>
<evidence type="ECO:0000256" key="2">
    <source>
        <dbReference type="ARBA" id="ARBA00022801"/>
    </source>
</evidence>
<keyword evidence="2 4" id="KW-0378">Hydrolase</keyword>
<dbReference type="Proteomes" id="UP001285636">
    <property type="component" value="Unassembled WGS sequence"/>
</dbReference>
<dbReference type="NCBIfam" id="TIGR00369">
    <property type="entry name" value="unchar_dom_1"/>
    <property type="match status" value="1"/>
</dbReference>
<dbReference type="InterPro" id="IPR039298">
    <property type="entry name" value="ACOT13"/>
</dbReference>
<feature type="domain" description="Thioesterase" evidence="3">
    <location>
        <begin position="79"/>
        <end position="153"/>
    </location>
</feature>
<evidence type="ECO:0000256" key="1">
    <source>
        <dbReference type="ARBA" id="ARBA00008324"/>
    </source>
</evidence>
<gene>
    <name evidence="4" type="ORF">RYX45_09430</name>
</gene>
<dbReference type="InterPro" id="IPR003736">
    <property type="entry name" value="PAAI_dom"/>
</dbReference>
<protein>
    <submittedName>
        <fullName evidence="4">PaaI family thioesterase</fullName>
        <ecNumber evidence="4">3.1.2.-</ecNumber>
    </submittedName>
</protein>
<dbReference type="EMBL" id="JAWJAY010000001">
    <property type="protein sequence ID" value="MDV2885406.1"/>
    <property type="molecule type" value="Genomic_DNA"/>
</dbReference>
<dbReference type="AlphaFoldDB" id="A0AAJ2U1D8"/>
<dbReference type="InterPro" id="IPR006683">
    <property type="entry name" value="Thioestr_dom"/>
</dbReference>
<dbReference type="CDD" id="cd03443">
    <property type="entry name" value="PaaI_thioesterase"/>
    <property type="match status" value="1"/>
</dbReference>
<dbReference type="EC" id="3.1.2.-" evidence="4"/>
<name>A0AAJ2U1D8_ALKPS</name>
<evidence type="ECO:0000259" key="3">
    <source>
        <dbReference type="Pfam" id="PF03061"/>
    </source>
</evidence>
<dbReference type="Gene3D" id="3.10.129.10">
    <property type="entry name" value="Hotdog Thioesterase"/>
    <property type="match status" value="1"/>
</dbReference>
<dbReference type="PANTHER" id="PTHR21660">
    <property type="entry name" value="THIOESTERASE SUPERFAMILY MEMBER-RELATED"/>
    <property type="match status" value="1"/>
</dbReference>